<dbReference type="EMBL" id="KV748283">
    <property type="protein sequence ID" value="OCK86857.1"/>
    <property type="molecule type" value="Genomic_DNA"/>
</dbReference>
<protein>
    <submittedName>
        <fullName evidence="1">Uncharacterized protein</fullName>
    </submittedName>
</protein>
<gene>
    <name evidence="1" type="ORF">K441DRAFT_683035</name>
</gene>
<reference evidence="1 2" key="1">
    <citation type="journal article" date="2016" name="Nat. Commun.">
        <title>Ectomycorrhizal ecology is imprinted in the genome of the dominant symbiotic fungus Cenococcum geophilum.</title>
        <authorList>
            <consortium name="DOE Joint Genome Institute"/>
            <person name="Peter M."/>
            <person name="Kohler A."/>
            <person name="Ohm R.A."/>
            <person name="Kuo A."/>
            <person name="Krutzmann J."/>
            <person name="Morin E."/>
            <person name="Arend M."/>
            <person name="Barry K.W."/>
            <person name="Binder M."/>
            <person name="Choi C."/>
            <person name="Clum A."/>
            <person name="Copeland A."/>
            <person name="Grisel N."/>
            <person name="Haridas S."/>
            <person name="Kipfer T."/>
            <person name="LaButti K."/>
            <person name="Lindquist E."/>
            <person name="Lipzen A."/>
            <person name="Maire R."/>
            <person name="Meier B."/>
            <person name="Mihaltcheva S."/>
            <person name="Molinier V."/>
            <person name="Murat C."/>
            <person name="Poggeler S."/>
            <person name="Quandt C.A."/>
            <person name="Sperisen C."/>
            <person name="Tritt A."/>
            <person name="Tisserant E."/>
            <person name="Crous P.W."/>
            <person name="Henrissat B."/>
            <person name="Nehls U."/>
            <person name="Egli S."/>
            <person name="Spatafora J.W."/>
            <person name="Grigoriev I.V."/>
            <person name="Martin F.M."/>
        </authorList>
    </citation>
    <scope>NUCLEOTIDE SEQUENCE [LARGE SCALE GENOMIC DNA]</scope>
    <source>
        <strain evidence="1 2">1.58</strain>
    </source>
</reference>
<proteinExistence type="predicted"/>
<accession>A0ACC8EKX1</accession>
<organism evidence="1 2">
    <name type="scientific">Cenococcum geophilum 1.58</name>
    <dbReference type="NCBI Taxonomy" id="794803"/>
    <lineage>
        <taxon>Eukaryota</taxon>
        <taxon>Fungi</taxon>
        <taxon>Dikarya</taxon>
        <taxon>Ascomycota</taxon>
        <taxon>Pezizomycotina</taxon>
        <taxon>Dothideomycetes</taxon>
        <taxon>Pleosporomycetidae</taxon>
        <taxon>Gloniales</taxon>
        <taxon>Gloniaceae</taxon>
        <taxon>Cenococcum</taxon>
    </lineage>
</organism>
<keyword evidence="2" id="KW-1185">Reference proteome</keyword>
<evidence type="ECO:0000313" key="2">
    <source>
        <dbReference type="Proteomes" id="UP000250078"/>
    </source>
</evidence>
<evidence type="ECO:0000313" key="1">
    <source>
        <dbReference type="EMBL" id="OCK86857.1"/>
    </source>
</evidence>
<name>A0ACC8EKX1_9PEZI</name>
<dbReference type="Proteomes" id="UP000250078">
    <property type="component" value="Unassembled WGS sequence"/>
</dbReference>
<sequence>MADSNFLGLGTNIWGHDVPGLMPLGTESFATDYPGMIMPGMDLFSYPKLSEVHFELPQMGDEPLVQTFFEGPKKCTCCINWAAIRIYKCKDHYGHDANGPKPSVVGGLTAIRISYIEIQSPIIRREVGSILTEGRLETLSTETIKISRPFKELYLAHGRIPDILKRQEPGTKEKEHMQVLVDVLEEIFAEVARSFVTARGKKDHLQLSLDKFPQEHYRIFERNGSRSAI</sequence>